<proteinExistence type="predicted"/>
<keyword evidence="3" id="KW-0677">Repeat</keyword>
<keyword evidence="2" id="KW-0732">Signal</keyword>
<dbReference type="AlphaFoldDB" id="A0AA88HXD0"/>
<name>A0AA88HXD0_ARTSF</name>
<dbReference type="PANTHER" id="PTHR23301">
    <property type="entry name" value="CHITIN BINDING PERITROPHIN-A"/>
    <property type="match status" value="1"/>
</dbReference>
<gene>
    <name evidence="7" type="ORF">QYM36_006360</name>
</gene>
<protein>
    <recommendedName>
        <fullName evidence="6">Chitin-binding type-2 domain-containing protein</fullName>
    </recommendedName>
</protein>
<evidence type="ECO:0000259" key="6">
    <source>
        <dbReference type="PROSITE" id="PS50940"/>
    </source>
</evidence>
<keyword evidence="8" id="KW-1185">Reference proteome</keyword>
<accession>A0AA88HXD0</accession>
<evidence type="ECO:0000313" key="8">
    <source>
        <dbReference type="Proteomes" id="UP001187531"/>
    </source>
</evidence>
<evidence type="ECO:0000256" key="2">
    <source>
        <dbReference type="ARBA" id="ARBA00022729"/>
    </source>
</evidence>
<dbReference type="InterPro" id="IPR002557">
    <property type="entry name" value="Chitin-bd_dom"/>
</dbReference>
<dbReference type="EMBL" id="JAVRJZ010000010">
    <property type="protein sequence ID" value="KAK2717545.1"/>
    <property type="molecule type" value="Genomic_DNA"/>
</dbReference>
<dbReference type="InterPro" id="IPR051940">
    <property type="entry name" value="Chitin_bind-dev_reg"/>
</dbReference>
<keyword evidence="5" id="KW-0325">Glycoprotein</keyword>
<evidence type="ECO:0000256" key="1">
    <source>
        <dbReference type="ARBA" id="ARBA00022669"/>
    </source>
</evidence>
<dbReference type="SMART" id="SM00494">
    <property type="entry name" value="ChtBD2"/>
    <property type="match status" value="3"/>
</dbReference>
<organism evidence="7 8">
    <name type="scientific">Artemia franciscana</name>
    <name type="common">Brine shrimp</name>
    <name type="synonym">Artemia sanfranciscana</name>
    <dbReference type="NCBI Taxonomy" id="6661"/>
    <lineage>
        <taxon>Eukaryota</taxon>
        <taxon>Metazoa</taxon>
        <taxon>Ecdysozoa</taxon>
        <taxon>Arthropoda</taxon>
        <taxon>Crustacea</taxon>
        <taxon>Branchiopoda</taxon>
        <taxon>Anostraca</taxon>
        <taxon>Artemiidae</taxon>
        <taxon>Artemia</taxon>
    </lineage>
</organism>
<keyword evidence="1" id="KW-0147">Chitin-binding</keyword>
<sequence length="246" mass="27657">MGPVQNMKSSLKLVVHASRKESLCCDAGWKALAQEYGEISSCPQDYGLQLYPHPRYCDQFYKCENGTLTLESCENGLLFDGKGSVHNFCNYHWAVDCKDRTYELEKADRSESAYCPYLFGIFPISSGCETGYYRCAYGEAEIAECEKGLAYDERIHACNWPDLLIDENGCDPERVVGFTCPDPDSLPKGSLVQTFLPYPRYAVPGDCKRLITCVNGYPRLLTCGEYEAFNEYSLSCDSIDNVPNCK</sequence>
<feature type="domain" description="Chitin-binding type-2" evidence="6">
    <location>
        <begin position="39"/>
        <end position="99"/>
    </location>
</feature>
<evidence type="ECO:0000256" key="4">
    <source>
        <dbReference type="ARBA" id="ARBA00023157"/>
    </source>
</evidence>
<dbReference type="InterPro" id="IPR036508">
    <property type="entry name" value="Chitin-bd_dom_sf"/>
</dbReference>
<dbReference type="Gene3D" id="2.170.140.10">
    <property type="entry name" value="Chitin binding domain"/>
    <property type="match status" value="3"/>
</dbReference>
<dbReference type="Pfam" id="PF01607">
    <property type="entry name" value="CBM_14"/>
    <property type="match status" value="3"/>
</dbReference>
<reference evidence="7" key="1">
    <citation type="submission" date="2023-07" db="EMBL/GenBank/DDBJ databases">
        <title>Chromosome-level genome assembly of Artemia franciscana.</title>
        <authorList>
            <person name="Jo E."/>
        </authorList>
    </citation>
    <scope>NUCLEOTIDE SEQUENCE</scope>
    <source>
        <tissue evidence="7">Whole body</tissue>
    </source>
</reference>
<dbReference type="GO" id="GO:0008061">
    <property type="term" value="F:chitin binding"/>
    <property type="evidence" value="ECO:0007669"/>
    <property type="project" value="UniProtKB-KW"/>
</dbReference>
<dbReference type="Proteomes" id="UP001187531">
    <property type="component" value="Unassembled WGS sequence"/>
</dbReference>
<evidence type="ECO:0000256" key="3">
    <source>
        <dbReference type="ARBA" id="ARBA00022737"/>
    </source>
</evidence>
<feature type="domain" description="Chitin-binding type-2" evidence="6">
    <location>
        <begin position="177"/>
        <end position="246"/>
    </location>
</feature>
<feature type="domain" description="Chitin-binding type-2" evidence="6">
    <location>
        <begin position="112"/>
        <end position="172"/>
    </location>
</feature>
<dbReference type="PANTHER" id="PTHR23301:SF107">
    <property type="entry name" value="LD20793P"/>
    <property type="match status" value="1"/>
</dbReference>
<evidence type="ECO:0000313" key="7">
    <source>
        <dbReference type="EMBL" id="KAK2717545.1"/>
    </source>
</evidence>
<dbReference type="SUPFAM" id="SSF57625">
    <property type="entry name" value="Invertebrate chitin-binding proteins"/>
    <property type="match status" value="3"/>
</dbReference>
<evidence type="ECO:0000256" key="5">
    <source>
        <dbReference type="ARBA" id="ARBA00023180"/>
    </source>
</evidence>
<dbReference type="PROSITE" id="PS50940">
    <property type="entry name" value="CHIT_BIND_II"/>
    <property type="match status" value="3"/>
</dbReference>
<comment type="caution">
    <text evidence="7">The sequence shown here is derived from an EMBL/GenBank/DDBJ whole genome shotgun (WGS) entry which is preliminary data.</text>
</comment>
<dbReference type="GO" id="GO:0005576">
    <property type="term" value="C:extracellular region"/>
    <property type="evidence" value="ECO:0007669"/>
    <property type="project" value="InterPro"/>
</dbReference>
<keyword evidence="4" id="KW-1015">Disulfide bond</keyword>